<feature type="domain" description="C2H2-type" evidence="10">
    <location>
        <begin position="340"/>
        <end position="365"/>
    </location>
</feature>
<dbReference type="Gene3D" id="3.30.160.60">
    <property type="entry name" value="Classic Zinc Finger"/>
    <property type="match status" value="2"/>
</dbReference>
<evidence type="ECO:0000256" key="6">
    <source>
        <dbReference type="ARBA" id="ARBA00023242"/>
    </source>
</evidence>
<reference evidence="11 12" key="1">
    <citation type="submission" date="2023-08" db="EMBL/GenBank/DDBJ databases">
        <title>Black Yeasts Isolated from many extreme environments.</title>
        <authorList>
            <person name="Coleine C."/>
            <person name="Stajich J.E."/>
            <person name="Selbmann L."/>
        </authorList>
    </citation>
    <scope>NUCLEOTIDE SEQUENCE [LARGE SCALE GENOMIC DNA]</scope>
    <source>
        <strain evidence="11 12">CCFEE 5935</strain>
    </source>
</reference>
<dbReference type="GO" id="GO:0000978">
    <property type="term" value="F:RNA polymerase II cis-regulatory region sequence-specific DNA binding"/>
    <property type="evidence" value="ECO:0007669"/>
    <property type="project" value="TreeGrafter"/>
</dbReference>
<dbReference type="GeneID" id="89929274"/>
<dbReference type="RefSeq" id="XP_064657017.1">
    <property type="nucleotide sequence ID" value="XM_064805175.1"/>
</dbReference>
<dbReference type="SUPFAM" id="SSF57667">
    <property type="entry name" value="beta-beta-alpha zinc fingers"/>
    <property type="match status" value="1"/>
</dbReference>
<dbReference type="FunFam" id="3.30.160.60:FF:000145">
    <property type="entry name" value="Zinc finger protein 574"/>
    <property type="match status" value="1"/>
</dbReference>
<dbReference type="GO" id="GO:0005634">
    <property type="term" value="C:nucleus"/>
    <property type="evidence" value="ECO:0007669"/>
    <property type="project" value="UniProtKB-SubCell"/>
</dbReference>
<evidence type="ECO:0000256" key="9">
    <source>
        <dbReference type="SAM" id="MobiDB-lite"/>
    </source>
</evidence>
<dbReference type="Pfam" id="PF00096">
    <property type="entry name" value="zf-C2H2"/>
    <property type="match status" value="1"/>
</dbReference>
<dbReference type="AlphaFoldDB" id="A0AAV9P3J9"/>
<keyword evidence="5" id="KW-0862">Zinc</keyword>
<feature type="domain" description="C2H2-type" evidence="10">
    <location>
        <begin position="368"/>
        <end position="388"/>
    </location>
</feature>
<evidence type="ECO:0000256" key="8">
    <source>
        <dbReference type="PROSITE-ProRule" id="PRU00042"/>
    </source>
</evidence>
<dbReference type="PROSITE" id="PS00028">
    <property type="entry name" value="ZINC_FINGER_C2H2_1"/>
    <property type="match status" value="1"/>
</dbReference>
<sequence>MGDDAASDFCHKYELPSMFPAGEVGQEQGRMPESQQDEEQTEAGIGDGHDDFEGWATLTAALNGLLHTQIPEHARPRVVKALDSLDRLGFPTRPEHQTLLATRTLATVPLLWDEVSHATADQPRPHTHVPHFEPPPETRLSYEVFARLATQYEKSHTHAAPEGRHAQPYNEREGQPSNIQYGSNDVHTATFGERLRDLQMPQSNVGRNQTPPQTDDQPREHTQSFSDYLTSIDWDLLEGRDDTSMFQPTGLPATPSGEPVNTGDAETDILSLHSEAPDAIHPGPPVQPAQPTQPVQHVPVGVRYACAWPDCQAEGKSWATPGGLNKHLKNCHTPEESKRFKCDVCSKRFVWDNHLRRHLSSHTDECLFECGHCNHAFTRSDNLQRHCRESCMVIELSSPSSSASKKRCRSARSSRASLPSVAEGVEAEVVERQGLIGHHFAGPSNFQAGGVRALVDDMAIDDNI</sequence>
<gene>
    <name evidence="11" type="ORF">LTR77_007940</name>
</gene>
<name>A0AAV9P3J9_9PEZI</name>
<evidence type="ECO:0000256" key="7">
    <source>
        <dbReference type="ARBA" id="ARBA00044085"/>
    </source>
</evidence>
<keyword evidence="12" id="KW-1185">Reference proteome</keyword>
<feature type="compositionally biased region" description="Polar residues" evidence="9">
    <location>
        <begin position="175"/>
        <end position="184"/>
    </location>
</feature>
<dbReference type="GO" id="GO:0000785">
    <property type="term" value="C:chromatin"/>
    <property type="evidence" value="ECO:0007669"/>
    <property type="project" value="TreeGrafter"/>
</dbReference>
<evidence type="ECO:0000313" key="12">
    <source>
        <dbReference type="Proteomes" id="UP001337655"/>
    </source>
</evidence>
<dbReference type="PANTHER" id="PTHR14003:SF19">
    <property type="entry name" value="YY2 TRANSCRIPTION FACTOR"/>
    <property type="match status" value="1"/>
</dbReference>
<feature type="region of interest" description="Disordered" evidence="9">
    <location>
        <begin position="153"/>
        <end position="184"/>
    </location>
</feature>
<dbReference type="PROSITE" id="PS50157">
    <property type="entry name" value="ZINC_FINGER_C2H2_2"/>
    <property type="match status" value="2"/>
</dbReference>
<keyword evidence="6" id="KW-0539">Nucleus</keyword>
<feature type="compositionally biased region" description="Polar residues" evidence="9">
    <location>
        <begin position="202"/>
        <end position="215"/>
    </location>
</feature>
<evidence type="ECO:0000256" key="1">
    <source>
        <dbReference type="ARBA" id="ARBA00004123"/>
    </source>
</evidence>
<evidence type="ECO:0000256" key="3">
    <source>
        <dbReference type="ARBA" id="ARBA00022737"/>
    </source>
</evidence>
<keyword evidence="3" id="KW-0677">Repeat</keyword>
<evidence type="ECO:0000313" key="11">
    <source>
        <dbReference type="EMBL" id="KAK5167209.1"/>
    </source>
</evidence>
<comment type="subcellular location">
    <subcellularLocation>
        <location evidence="1">Nucleus</location>
    </subcellularLocation>
</comment>
<accession>A0AAV9P3J9</accession>
<evidence type="ECO:0000256" key="5">
    <source>
        <dbReference type="ARBA" id="ARBA00022833"/>
    </source>
</evidence>
<proteinExistence type="predicted"/>
<dbReference type="PANTHER" id="PTHR14003">
    <property type="entry name" value="TRANSCRIPTIONAL REPRESSOR PROTEIN YY"/>
    <property type="match status" value="1"/>
</dbReference>
<evidence type="ECO:0000259" key="10">
    <source>
        <dbReference type="PROSITE" id="PS50157"/>
    </source>
</evidence>
<feature type="compositionally biased region" description="Basic and acidic residues" evidence="9">
    <location>
        <begin position="153"/>
        <end position="174"/>
    </location>
</feature>
<dbReference type="InterPro" id="IPR036236">
    <property type="entry name" value="Znf_C2H2_sf"/>
</dbReference>
<keyword evidence="4 8" id="KW-0863">Zinc-finger</keyword>
<evidence type="ECO:0000256" key="4">
    <source>
        <dbReference type="ARBA" id="ARBA00022771"/>
    </source>
</evidence>
<dbReference type="GO" id="GO:0005667">
    <property type="term" value="C:transcription regulator complex"/>
    <property type="evidence" value="ECO:0007669"/>
    <property type="project" value="TreeGrafter"/>
</dbReference>
<feature type="region of interest" description="Disordered" evidence="9">
    <location>
        <begin position="17"/>
        <end position="47"/>
    </location>
</feature>
<keyword evidence="2" id="KW-0479">Metal-binding</keyword>
<evidence type="ECO:0000256" key="2">
    <source>
        <dbReference type="ARBA" id="ARBA00022723"/>
    </source>
</evidence>
<feature type="region of interest" description="Disordered" evidence="9">
    <location>
        <begin position="202"/>
        <end position="223"/>
    </location>
</feature>
<dbReference type="InterPro" id="IPR013087">
    <property type="entry name" value="Znf_C2H2_type"/>
</dbReference>
<dbReference type="EMBL" id="JAVRRT010000012">
    <property type="protein sequence ID" value="KAK5167209.1"/>
    <property type="molecule type" value="Genomic_DNA"/>
</dbReference>
<dbReference type="Proteomes" id="UP001337655">
    <property type="component" value="Unassembled WGS sequence"/>
</dbReference>
<organism evidence="11 12">
    <name type="scientific">Saxophila tyrrhenica</name>
    <dbReference type="NCBI Taxonomy" id="1690608"/>
    <lineage>
        <taxon>Eukaryota</taxon>
        <taxon>Fungi</taxon>
        <taxon>Dikarya</taxon>
        <taxon>Ascomycota</taxon>
        <taxon>Pezizomycotina</taxon>
        <taxon>Dothideomycetes</taxon>
        <taxon>Dothideomycetidae</taxon>
        <taxon>Mycosphaerellales</taxon>
        <taxon>Extremaceae</taxon>
        <taxon>Saxophila</taxon>
    </lineage>
</organism>
<protein>
    <recommendedName>
        <fullName evidence="7">C2H2 type master regulator of conidiophore development brlA</fullName>
    </recommendedName>
</protein>
<dbReference type="GO" id="GO:0000981">
    <property type="term" value="F:DNA-binding transcription factor activity, RNA polymerase II-specific"/>
    <property type="evidence" value="ECO:0007669"/>
    <property type="project" value="TreeGrafter"/>
</dbReference>
<dbReference type="SMART" id="SM00355">
    <property type="entry name" value="ZnF_C2H2"/>
    <property type="match status" value="3"/>
</dbReference>
<dbReference type="GO" id="GO:0008270">
    <property type="term" value="F:zinc ion binding"/>
    <property type="evidence" value="ECO:0007669"/>
    <property type="project" value="UniProtKB-KW"/>
</dbReference>
<comment type="caution">
    <text evidence="11">The sequence shown here is derived from an EMBL/GenBank/DDBJ whole genome shotgun (WGS) entry which is preliminary data.</text>
</comment>